<proteinExistence type="predicted"/>
<reference evidence="2 3" key="1">
    <citation type="submission" date="2019-03" db="EMBL/GenBank/DDBJ databases">
        <authorList>
            <person name="Gaulin E."/>
            <person name="Dumas B."/>
        </authorList>
    </citation>
    <scope>NUCLEOTIDE SEQUENCE [LARGE SCALE GENOMIC DNA]</scope>
    <source>
        <strain evidence="2">CBS 568.67</strain>
    </source>
</reference>
<dbReference type="GO" id="GO:0003676">
    <property type="term" value="F:nucleic acid binding"/>
    <property type="evidence" value="ECO:0007669"/>
    <property type="project" value="InterPro"/>
</dbReference>
<dbReference type="AlphaFoldDB" id="A0A485K7R1"/>
<evidence type="ECO:0000313" key="2">
    <source>
        <dbReference type="EMBL" id="VFT79416.1"/>
    </source>
</evidence>
<dbReference type="Gene3D" id="3.30.420.10">
    <property type="entry name" value="Ribonuclease H-like superfamily/Ribonuclease H"/>
    <property type="match status" value="1"/>
</dbReference>
<dbReference type="OrthoDB" id="683303at2759"/>
<gene>
    <name evidence="2" type="primary">Aste57867_2213</name>
    <name evidence="1" type="ORF">As57867_002208</name>
    <name evidence="2" type="ORF">ASTE57867_2213</name>
</gene>
<evidence type="ECO:0000313" key="1">
    <source>
        <dbReference type="EMBL" id="KAF0717595.1"/>
    </source>
</evidence>
<dbReference type="EMBL" id="CAADRA010000233">
    <property type="protein sequence ID" value="VFT79416.1"/>
    <property type="molecule type" value="Genomic_DNA"/>
</dbReference>
<sequence length="159" mass="18290">MQRDDMLDCVHLDEKWFYLTQERRRFYLVPGECKPDRSCKNKRYITRVMFLSAVARPQYIDDTDTWWDGKIGTVNRPAGAPEIKSVSVIRDVYRSFLIENVLPANLDKLPNAKKIVKLQQDNAPAHVPINDLAINAVFNTYASSGWQSSLLPQPPIRPT</sequence>
<evidence type="ECO:0000313" key="3">
    <source>
        <dbReference type="Proteomes" id="UP000332933"/>
    </source>
</evidence>
<accession>A0A485K7R1</accession>
<dbReference type="InterPro" id="IPR036397">
    <property type="entry name" value="RNaseH_sf"/>
</dbReference>
<organism evidence="2 3">
    <name type="scientific">Aphanomyces stellatus</name>
    <dbReference type="NCBI Taxonomy" id="120398"/>
    <lineage>
        <taxon>Eukaryota</taxon>
        <taxon>Sar</taxon>
        <taxon>Stramenopiles</taxon>
        <taxon>Oomycota</taxon>
        <taxon>Saprolegniomycetes</taxon>
        <taxon>Saprolegniales</taxon>
        <taxon>Verrucalvaceae</taxon>
        <taxon>Aphanomyces</taxon>
    </lineage>
</organism>
<dbReference type="Proteomes" id="UP000332933">
    <property type="component" value="Unassembled WGS sequence"/>
</dbReference>
<dbReference type="EMBL" id="VJMH01000233">
    <property type="protein sequence ID" value="KAF0717595.1"/>
    <property type="molecule type" value="Genomic_DNA"/>
</dbReference>
<protein>
    <submittedName>
        <fullName evidence="2">Aste57867_2213 protein</fullName>
    </submittedName>
</protein>
<dbReference type="PANTHER" id="PTHR47169">
    <property type="entry name" value="OS01G0541250 PROTEIN"/>
    <property type="match status" value="1"/>
</dbReference>
<reference evidence="1" key="2">
    <citation type="submission" date="2019-06" db="EMBL/GenBank/DDBJ databases">
        <title>Genomics analysis of Aphanomyces spp. identifies a new class of oomycete effector associated with host adaptation.</title>
        <authorList>
            <person name="Gaulin E."/>
        </authorList>
    </citation>
    <scope>NUCLEOTIDE SEQUENCE</scope>
    <source>
        <strain evidence="1">CBS 578.67</strain>
    </source>
</reference>
<keyword evidence="3" id="KW-1185">Reference proteome</keyword>
<name>A0A485K7R1_9STRA</name>